<evidence type="ECO:0000313" key="3">
    <source>
        <dbReference type="Proteomes" id="UP000299102"/>
    </source>
</evidence>
<sequence length="262" mass="29792">MKSRARSRRKSRFGSDPNRDRNGIEFKIGIEIAIGSKARVRNNLPSAVFSEDYDKGGFNKRPYSFVKGRQRISDARGQRQALVWRLRVSMGGGDHLLSGDSPAADPRWQPARRAAGTGRRGLCNPRRTQPAVRAARSRRCCNRDNRACFPRMLHCMSFYVYGAVYAQAFYERLHYRSFDDGDRNPDVRCIIGSRGDDSVLRATERVVRLTQVKNPFINPPYIYTSACVPNCDDAFEREAFRKFSEAIGNTPRIQNMPISADC</sequence>
<dbReference type="Proteomes" id="UP000299102">
    <property type="component" value="Unassembled WGS sequence"/>
</dbReference>
<proteinExistence type="predicted"/>
<accession>A0A4C1TKV1</accession>
<protein>
    <submittedName>
        <fullName evidence="2">Uncharacterized protein</fullName>
    </submittedName>
</protein>
<keyword evidence="3" id="KW-1185">Reference proteome</keyword>
<evidence type="ECO:0000256" key="1">
    <source>
        <dbReference type="SAM" id="MobiDB-lite"/>
    </source>
</evidence>
<comment type="caution">
    <text evidence="2">The sequence shown here is derived from an EMBL/GenBank/DDBJ whole genome shotgun (WGS) entry which is preliminary data.</text>
</comment>
<dbReference type="EMBL" id="BGZK01000060">
    <property type="protein sequence ID" value="GBP13941.1"/>
    <property type="molecule type" value="Genomic_DNA"/>
</dbReference>
<evidence type="ECO:0000313" key="2">
    <source>
        <dbReference type="EMBL" id="GBP13941.1"/>
    </source>
</evidence>
<reference evidence="2 3" key="1">
    <citation type="journal article" date="2019" name="Commun. Biol.">
        <title>The bagworm genome reveals a unique fibroin gene that provides high tensile strength.</title>
        <authorList>
            <person name="Kono N."/>
            <person name="Nakamura H."/>
            <person name="Ohtoshi R."/>
            <person name="Tomita M."/>
            <person name="Numata K."/>
            <person name="Arakawa K."/>
        </authorList>
    </citation>
    <scope>NUCLEOTIDE SEQUENCE [LARGE SCALE GENOMIC DNA]</scope>
</reference>
<dbReference type="AlphaFoldDB" id="A0A4C1TKV1"/>
<gene>
    <name evidence="2" type="ORF">EVAR_10503_1</name>
</gene>
<organism evidence="2 3">
    <name type="scientific">Eumeta variegata</name>
    <name type="common">Bagworm moth</name>
    <name type="synonym">Eumeta japonica</name>
    <dbReference type="NCBI Taxonomy" id="151549"/>
    <lineage>
        <taxon>Eukaryota</taxon>
        <taxon>Metazoa</taxon>
        <taxon>Ecdysozoa</taxon>
        <taxon>Arthropoda</taxon>
        <taxon>Hexapoda</taxon>
        <taxon>Insecta</taxon>
        <taxon>Pterygota</taxon>
        <taxon>Neoptera</taxon>
        <taxon>Endopterygota</taxon>
        <taxon>Lepidoptera</taxon>
        <taxon>Glossata</taxon>
        <taxon>Ditrysia</taxon>
        <taxon>Tineoidea</taxon>
        <taxon>Psychidae</taxon>
        <taxon>Oiketicinae</taxon>
        <taxon>Eumeta</taxon>
    </lineage>
</organism>
<feature type="region of interest" description="Disordered" evidence="1">
    <location>
        <begin position="1"/>
        <end position="20"/>
    </location>
</feature>
<feature type="compositionally biased region" description="Basic residues" evidence="1">
    <location>
        <begin position="1"/>
        <end position="12"/>
    </location>
</feature>
<name>A0A4C1TKV1_EUMVA</name>